<proteinExistence type="predicted"/>
<evidence type="ECO:0000313" key="3">
    <source>
        <dbReference type="Proteomes" id="UP000178323"/>
    </source>
</evidence>
<keyword evidence="1" id="KW-0175">Coiled coil</keyword>
<evidence type="ECO:0000313" key="2">
    <source>
        <dbReference type="EMBL" id="OGF22042.1"/>
    </source>
</evidence>
<accession>A0A1F5S668</accession>
<name>A0A1F5S668_9BACT</name>
<dbReference type="AlphaFoldDB" id="A0A1F5S668"/>
<evidence type="ECO:0000256" key="1">
    <source>
        <dbReference type="SAM" id="Coils"/>
    </source>
</evidence>
<organism evidence="2 3">
    <name type="scientific">Candidatus Falkowbacteria bacterium RBG_13_39_14</name>
    <dbReference type="NCBI Taxonomy" id="1797985"/>
    <lineage>
        <taxon>Bacteria</taxon>
        <taxon>Candidatus Falkowiibacteriota</taxon>
    </lineage>
</organism>
<gene>
    <name evidence="2" type="ORF">A2Y83_02575</name>
</gene>
<dbReference type="Proteomes" id="UP000178323">
    <property type="component" value="Unassembled WGS sequence"/>
</dbReference>
<comment type="caution">
    <text evidence="2">The sequence shown here is derived from an EMBL/GenBank/DDBJ whole genome shotgun (WGS) entry which is preliminary data.</text>
</comment>
<sequence>MNIYARIRKIEDQEVFKRFFNSLLGAEYKTNFQPTKDWHDHGVDGYLKDVKTVYAVYCPKYPERKEQKQYKDKIKNDIDKLKKSIADKKLSLEVNEWCFVTPDDLTTEIICYIDNLTKPNKWKTSTLTAQILAVLFMKHPEINIDFPEITAGLQFDKMPDAYVKFVNNRGYAMLEIFNNGTEDLQDLEIYSSTDKKNWQNRNIHFLYEFDNPGRDDVHTCYNLIKGERQYIKHVPAMGGFYYKVTAVGVESRKTFYKEGFIEEIKRFSKF</sequence>
<dbReference type="EMBL" id="MFFS01000040">
    <property type="protein sequence ID" value="OGF22042.1"/>
    <property type="molecule type" value="Genomic_DNA"/>
</dbReference>
<feature type="coiled-coil region" evidence="1">
    <location>
        <begin position="64"/>
        <end position="91"/>
    </location>
</feature>
<reference evidence="2 3" key="1">
    <citation type="journal article" date="2016" name="Nat. Commun.">
        <title>Thousands of microbial genomes shed light on interconnected biogeochemical processes in an aquifer system.</title>
        <authorList>
            <person name="Anantharaman K."/>
            <person name="Brown C.T."/>
            <person name="Hug L.A."/>
            <person name="Sharon I."/>
            <person name="Castelle C.J."/>
            <person name="Probst A.J."/>
            <person name="Thomas B.C."/>
            <person name="Singh A."/>
            <person name="Wilkins M.J."/>
            <person name="Karaoz U."/>
            <person name="Brodie E.L."/>
            <person name="Williams K.H."/>
            <person name="Hubbard S.S."/>
            <person name="Banfield J.F."/>
        </authorList>
    </citation>
    <scope>NUCLEOTIDE SEQUENCE [LARGE SCALE GENOMIC DNA]</scope>
</reference>
<protein>
    <submittedName>
        <fullName evidence="2">Uncharacterized protein</fullName>
    </submittedName>
</protein>